<dbReference type="AlphaFoldDB" id="A0AAP0J6D3"/>
<sequence>MDAMGEVMDVSRMKWGRSWVVVDETGEVAYEMGSVCVWGMEGAGQPRFWEWVGCATSLGPLPKQGRLVEFTPNRYSVVRLCILDHSMCIWSPRWITTRATLSIHVSVRRGSMPATKWEQVTGYAPTSGVLRRVSEIWSSLTGTGTYSADPSTSKGKGILGDYI</sequence>
<name>A0AAP0J6D3_9MAGN</name>
<proteinExistence type="predicted"/>
<evidence type="ECO:0000313" key="2">
    <source>
        <dbReference type="Proteomes" id="UP001420932"/>
    </source>
</evidence>
<accession>A0AAP0J6D3</accession>
<dbReference type="Proteomes" id="UP001420932">
    <property type="component" value="Unassembled WGS sequence"/>
</dbReference>
<keyword evidence="2" id="KW-1185">Reference proteome</keyword>
<dbReference type="EMBL" id="JBBNAF010000007">
    <property type="protein sequence ID" value="KAK9127820.1"/>
    <property type="molecule type" value="Genomic_DNA"/>
</dbReference>
<gene>
    <name evidence="1" type="ORF">Syun_016617</name>
</gene>
<organism evidence="1 2">
    <name type="scientific">Stephania yunnanensis</name>
    <dbReference type="NCBI Taxonomy" id="152371"/>
    <lineage>
        <taxon>Eukaryota</taxon>
        <taxon>Viridiplantae</taxon>
        <taxon>Streptophyta</taxon>
        <taxon>Embryophyta</taxon>
        <taxon>Tracheophyta</taxon>
        <taxon>Spermatophyta</taxon>
        <taxon>Magnoliopsida</taxon>
        <taxon>Ranunculales</taxon>
        <taxon>Menispermaceae</taxon>
        <taxon>Menispermoideae</taxon>
        <taxon>Cissampelideae</taxon>
        <taxon>Stephania</taxon>
    </lineage>
</organism>
<reference evidence="1 2" key="1">
    <citation type="submission" date="2024-01" db="EMBL/GenBank/DDBJ databases">
        <title>Genome assemblies of Stephania.</title>
        <authorList>
            <person name="Yang L."/>
        </authorList>
    </citation>
    <scope>NUCLEOTIDE SEQUENCE [LARGE SCALE GENOMIC DNA]</scope>
    <source>
        <strain evidence="1">YNDBR</strain>
        <tissue evidence="1">Leaf</tissue>
    </source>
</reference>
<evidence type="ECO:0000313" key="1">
    <source>
        <dbReference type="EMBL" id="KAK9127820.1"/>
    </source>
</evidence>
<comment type="caution">
    <text evidence="1">The sequence shown here is derived from an EMBL/GenBank/DDBJ whole genome shotgun (WGS) entry which is preliminary data.</text>
</comment>
<protein>
    <submittedName>
        <fullName evidence="1">Uncharacterized protein</fullName>
    </submittedName>
</protein>